<dbReference type="InterPro" id="IPR001584">
    <property type="entry name" value="Integrase_cat-core"/>
</dbReference>
<dbReference type="PANTHER" id="PTHR35004">
    <property type="entry name" value="TRANSPOSASE RV3428C-RELATED"/>
    <property type="match status" value="1"/>
</dbReference>
<name>A0A1J5JDE1_NEOTH</name>
<proteinExistence type="predicted"/>
<dbReference type="SUPFAM" id="SSF53098">
    <property type="entry name" value="Ribonuclease H-like"/>
    <property type="match status" value="1"/>
</dbReference>
<dbReference type="RefSeq" id="WP_081358794.1">
    <property type="nucleotide sequence ID" value="NZ_MIHH01000074.1"/>
</dbReference>
<dbReference type="GO" id="GO:0015074">
    <property type="term" value="P:DNA integration"/>
    <property type="evidence" value="ECO:0007669"/>
    <property type="project" value="InterPro"/>
</dbReference>
<accession>A0A1J5JDE1</accession>
<evidence type="ECO:0000259" key="2">
    <source>
        <dbReference type="PROSITE" id="PS50994"/>
    </source>
</evidence>
<dbReference type="PANTHER" id="PTHR35004:SF7">
    <property type="entry name" value="INTEGRASE PROTEIN"/>
    <property type="match status" value="1"/>
</dbReference>
<dbReference type="NCBIfam" id="NF033594">
    <property type="entry name" value="transpos_ISNCY_2"/>
    <property type="match status" value="1"/>
</dbReference>
<dbReference type="SUPFAM" id="SSF46689">
    <property type="entry name" value="Homeodomain-like"/>
    <property type="match status" value="1"/>
</dbReference>
<protein>
    <submittedName>
        <fullName evidence="3">Integrase core domain protein</fullName>
    </submittedName>
</protein>
<feature type="domain" description="Integrase catalytic" evidence="2">
    <location>
        <begin position="129"/>
        <end position="319"/>
    </location>
</feature>
<reference evidence="3 4" key="1">
    <citation type="submission" date="2016-08" db="EMBL/GenBank/DDBJ databases">
        <title>Genome-based comparison of Moorella thermoacetic strains.</title>
        <authorList>
            <person name="Poehlein A."/>
            <person name="Bengelsdorf F.R."/>
            <person name="Esser C."/>
            <person name="Duerre P."/>
            <person name="Daniel R."/>
        </authorList>
    </citation>
    <scope>NUCLEOTIDE SEQUENCE [LARGE SCALE GENOMIC DNA]</scope>
    <source>
        <strain evidence="3 4">DSM 11768</strain>
    </source>
</reference>
<dbReference type="Pfam" id="PF13565">
    <property type="entry name" value="HTH_32"/>
    <property type="match status" value="1"/>
</dbReference>
<organism evidence="3 4">
    <name type="scientific">Neomoorella thermoacetica</name>
    <name type="common">Clostridium thermoaceticum</name>
    <dbReference type="NCBI Taxonomy" id="1525"/>
    <lineage>
        <taxon>Bacteria</taxon>
        <taxon>Bacillati</taxon>
        <taxon>Bacillota</taxon>
        <taxon>Clostridia</taxon>
        <taxon>Neomoorellales</taxon>
        <taxon>Neomoorellaceae</taxon>
        <taxon>Neomoorella</taxon>
    </lineage>
</organism>
<evidence type="ECO:0000313" key="4">
    <source>
        <dbReference type="Proteomes" id="UP000182743"/>
    </source>
</evidence>
<dbReference type="PROSITE" id="PS50994">
    <property type="entry name" value="INTEGRASE"/>
    <property type="match status" value="1"/>
</dbReference>
<feature type="region of interest" description="Disordered" evidence="1">
    <location>
        <begin position="388"/>
        <end position="437"/>
    </location>
</feature>
<dbReference type="EMBL" id="MIHH01000074">
    <property type="protein sequence ID" value="OIQ07542.1"/>
    <property type="molecule type" value="Genomic_DNA"/>
</dbReference>
<dbReference type="Gene3D" id="3.30.420.10">
    <property type="entry name" value="Ribonuclease H-like superfamily/Ribonuclease H"/>
    <property type="match status" value="1"/>
</dbReference>
<dbReference type="InterPro" id="IPR012337">
    <property type="entry name" value="RNaseH-like_sf"/>
</dbReference>
<comment type="caution">
    <text evidence="3">The sequence shown here is derived from an EMBL/GenBank/DDBJ whole genome shotgun (WGS) entry which is preliminary data.</text>
</comment>
<dbReference type="Proteomes" id="UP000182743">
    <property type="component" value="Unassembled WGS sequence"/>
</dbReference>
<sequence>MSAKESRRVFVIEQAVKGKITNRQAAEVLGLSERQVIRLKERMKAEGVAGLAHKNRGRTPKHAVPKDTKEKVVLLARGPLRDASCQQVAELLEEFYGITLSAKTVGRILKEAGIPLAHTHRSPKRQKSRERLPQEGLLSQFDASPFAWLEDRGPELTLHGAIDDATGKVQGLYFTLNECLEGYFQVLFQVVQNFGVPRSLYSDRHTIFFSPKRDRLSIEEELAGQTAPLTQFGRAISELGINHIPARSPQAKGRIERLWGTLQGRLVVELRLAGISTLEEANAFLPGFIERFNRRFAVTPANPEPAYGPCPPPARLEQILSWRQERKASRGSSISYLGHTYQLVDTRGSVVPLRPGATVEVLTHLDGSLSALYGGNRYLLRQLTQSPKVMAKEPKKAPASRAHKPAPDHPWRRMPINPAKKAVPLPNDNLLPASQGG</sequence>
<evidence type="ECO:0000256" key="1">
    <source>
        <dbReference type="SAM" id="MobiDB-lite"/>
    </source>
</evidence>
<dbReference type="InterPro" id="IPR036397">
    <property type="entry name" value="RNaseH_sf"/>
</dbReference>
<evidence type="ECO:0000313" key="3">
    <source>
        <dbReference type="EMBL" id="OIQ07542.1"/>
    </source>
</evidence>
<dbReference type="InterPro" id="IPR047797">
    <property type="entry name" value="ISNCY_transpos"/>
</dbReference>
<dbReference type="GO" id="GO:0003676">
    <property type="term" value="F:nucleic acid binding"/>
    <property type="evidence" value="ECO:0007669"/>
    <property type="project" value="InterPro"/>
</dbReference>
<dbReference type="AlphaFoldDB" id="A0A1J5JDE1"/>
<dbReference type="InterPro" id="IPR009057">
    <property type="entry name" value="Homeodomain-like_sf"/>
</dbReference>
<gene>
    <name evidence="3" type="ORF">MOOR_28540</name>
</gene>